<dbReference type="AlphaFoldDB" id="A0A348AIK5"/>
<feature type="transmembrane region" description="Helical" evidence="1">
    <location>
        <begin position="61"/>
        <end position="79"/>
    </location>
</feature>
<proteinExistence type="predicted"/>
<accession>A0A348AIK5</accession>
<gene>
    <name evidence="2" type="ORF">MAMMFC1_01570</name>
</gene>
<dbReference type="KEGG" id="mana:MAMMFC1_01570"/>
<protein>
    <submittedName>
        <fullName evidence="2">Uncharacterized protein</fullName>
    </submittedName>
</protein>
<keyword evidence="1" id="KW-0812">Transmembrane</keyword>
<evidence type="ECO:0000313" key="2">
    <source>
        <dbReference type="EMBL" id="BBB90903.1"/>
    </source>
</evidence>
<sequence>MGYCTGGHGVWHRVPDTHHRYFYVYRRCGLVGRQYRFIMVLRGRGRCSVTNRGWGWCRWDWELLIVLLLIILFLIFITVEGEAPFS</sequence>
<dbReference type="EMBL" id="AP018449">
    <property type="protein sequence ID" value="BBB90903.1"/>
    <property type="molecule type" value="Genomic_DNA"/>
</dbReference>
<name>A0A348AIK5_9FIRM</name>
<reference evidence="2 3" key="1">
    <citation type="journal article" date="2018" name="Int. J. Syst. Evol. Microbiol.">
        <title>Methylomusa anaerophila gen. nov., sp. nov., an anaerobic methanol-utilizing bacterium isolated from a microbial fuel cell.</title>
        <authorList>
            <person name="Amano N."/>
            <person name="Yamamuro A."/>
            <person name="Miyahara M."/>
            <person name="Kouzuma A."/>
            <person name="Abe T."/>
            <person name="Watanabe K."/>
        </authorList>
    </citation>
    <scope>NUCLEOTIDE SEQUENCE [LARGE SCALE GENOMIC DNA]</scope>
    <source>
        <strain evidence="2 3">MMFC1</strain>
    </source>
</reference>
<keyword evidence="1" id="KW-0472">Membrane</keyword>
<keyword evidence="3" id="KW-1185">Reference proteome</keyword>
<organism evidence="2 3">
    <name type="scientific">Methylomusa anaerophila</name>
    <dbReference type="NCBI Taxonomy" id="1930071"/>
    <lineage>
        <taxon>Bacteria</taxon>
        <taxon>Bacillati</taxon>
        <taxon>Bacillota</taxon>
        <taxon>Negativicutes</taxon>
        <taxon>Selenomonadales</taxon>
        <taxon>Sporomusaceae</taxon>
        <taxon>Methylomusa</taxon>
    </lineage>
</organism>
<evidence type="ECO:0000313" key="3">
    <source>
        <dbReference type="Proteomes" id="UP000276437"/>
    </source>
</evidence>
<keyword evidence="1" id="KW-1133">Transmembrane helix</keyword>
<dbReference type="Proteomes" id="UP000276437">
    <property type="component" value="Chromosome"/>
</dbReference>
<evidence type="ECO:0000256" key="1">
    <source>
        <dbReference type="SAM" id="Phobius"/>
    </source>
</evidence>